<evidence type="ECO:0000313" key="2">
    <source>
        <dbReference type="EMBL" id="OAX31400.1"/>
    </source>
</evidence>
<feature type="compositionally biased region" description="Basic and acidic residues" evidence="1">
    <location>
        <begin position="91"/>
        <end position="112"/>
    </location>
</feature>
<feature type="region of interest" description="Disordered" evidence="1">
    <location>
        <begin position="56"/>
        <end position="112"/>
    </location>
</feature>
<evidence type="ECO:0000313" key="3">
    <source>
        <dbReference type="Proteomes" id="UP000092154"/>
    </source>
</evidence>
<sequence>MNIVPPYLHLSDVKIKLFVSTWYDSSQVLVPTTSTGTRIASSVDAEWAFSGGRLQVNHPQHGIRPSRHRSPSDLGSTHPLCPISASLQQSCERKWERRREKDSRRDTIDVDS</sequence>
<dbReference type="OrthoDB" id="3139052at2759"/>
<dbReference type="AlphaFoldDB" id="A0A1B7MFN2"/>
<proteinExistence type="predicted"/>
<dbReference type="InParanoid" id="A0A1B7MFN2"/>
<reference evidence="2 3" key="1">
    <citation type="submission" date="2016-06" db="EMBL/GenBank/DDBJ databases">
        <title>Comparative genomics of the ectomycorrhizal sister species Rhizopogon vinicolor and Rhizopogon vesiculosus (Basidiomycota: Boletales) reveals a divergence of the mating type B locus.</title>
        <authorList>
            <consortium name="DOE Joint Genome Institute"/>
            <person name="Mujic A.B."/>
            <person name="Kuo A."/>
            <person name="Tritt A."/>
            <person name="Lipzen A."/>
            <person name="Chen C."/>
            <person name="Johnson J."/>
            <person name="Sharma A."/>
            <person name="Barry K."/>
            <person name="Grigoriev I.V."/>
            <person name="Spatafora J.W."/>
        </authorList>
    </citation>
    <scope>NUCLEOTIDE SEQUENCE [LARGE SCALE GENOMIC DNA]</scope>
    <source>
        <strain evidence="2 3">AM-OR11-026</strain>
    </source>
</reference>
<keyword evidence="3" id="KW-1185">Reference proteome</keyword>
<accession>A0A1B7MFN2</accession>
<dbReference type="Proteomes" id="UP000092154">
    <property type="component" value="Unassembled WGS sequence"/>
</dbReference>
<organism evidence="2 3">
    <name type="scientific">Rhizopogon vinicolor AM-OR11-026</name>
    <dbReference type="NCBI Taxonomy" id="1314800"/>
    <lineage>
        <taxon>Eukaryota</taxon>
        <taxon>Fungi</taxon>
        <taxon>Dikarya</taxon>
        <taxon>Basidiomycota</taxon>
        <taxon>Agaricomycotina</taxon>
        <taxon>Agaricomycetes</taxon>
        <taxon>Agaricomycetidae</taxon>
        <taxon>Boletales</taxon>
        <taxon>Suillineae</taxon>
        <taxon>Rhizopogonaceae</taxon>
        <taxon>Rhizopogon</taxon>
    </lineage>
</organism>
<evidence type="ECO:0000256" key="1">
    <source>
        <dbReference type="SAM" id="MobiDB-lite"/>
    </source>
</evidence>
<dbReference type="EMBL" id="KV449420">
    <property type="protein sequence ID" value="OAX31400.1"/>
    <property type="molecule type" value="Genomic_DNA"/>
</dbReference>
<gene>
    <name evidence="2" type="ORF">K503DRAFT_777625</name>
</gene>
<protein>
    <submittedName>
        <fullName evidence="2">Uncharacterized protein</fullName>
    </submittedName>
</protein>
<name>A0A1B7MFN2_9AGAM</name>
<feature type="non-terminal residue" evidence="2">
    <location>
        <position position="112"/>
    </location>
</feature>